<protein>
    <submittedName>
        <fullName evidence="1">Uncharacterized protein</fullName>
    </submittedName>
</protein>
<organism evidence="1 2">
    <name type="scientific">Moniliophthora roreri</name>
    <name type="common">Frosty pod rot fungus</name>
    <name type="synonym">Monilia roreri</name>
    <dbReference type="NCBI Taxonomy" id="221103"/>
    <lineage>
        <taxon>Eukaryota</taxon>
        <taxon>Fungi</taxon>
        <taxon>Dikarya</taxon>
        <taxon>Basidiomycota</taxon>
        <taxon>Agaricomycotina</taxon>
        <taxon>Agaricomycetes</taxon>
        <taxon>Agaricomycetidae</taxon>
        <taxon>Agaricales</taxon>
        <taxon>Marasmiineae</taxon>
        <taxon>Marasmiaceae</taxon>
        <taxon>Moniliophthora</taxon>
    </lineage>
</organism>
<proteinExistence type="predicted"/>
<evidence type="ECO:0000313" key="1">
    <source>
        <dbReference type="EMBL" id="KTB42535.1"/>
    </source>
</evidence>
<name>A0A0W0G1W5_MONRR</name>
<gene>
    <name evidence="1" type="ORF">WG66_4888</name>
</gene>
<evidence type="ECO:0000313" key="2">
    <source>
        <dbReference type="Proteomes" id="UP000054988"/>
    </source>
</evidence>
<sequence>MNEKIFRKQI</sequence>
<accession>A0A0W0G1W5</accession>
<dbReference type="Proteomes" id="UP000054988">
    <property type="component" value="Unassembled WGS sequence"/>
</dbReference>
<comment type="caution">
    <text evidence="1">The sequence shown here is derived from an EMBL/GenBank/DDBJ whole genome shotgun (WGS) entry which is preliminary data.</text>
</comment>
<reference evidence="1 2" key="1">
    <citation type="submission" date="2015-12" db="EMBL/GenBank/DDBJ databases">
        <title>Draft genome sequence of Moniliophthora roreri, the causal agent of frosty pod rot of cacao.</title>
        <authorList>
            <person name="Aime M.C."/>
            <person name="Diaz-Valderrama J.R."/>
            <person name="Kijpornyongpan T."/>
            <person name="Phillips-Mora W."/>
        </authorList>
    </citation>
    <scope>NUCLEOTIDE SEQUENCE [LARGE SCALE GENOMIC DNA]</scope>
    <source>
        <strain evidence="1 2">MCA 2952</strain>
    </source>
</reference>
<dbReference type="EMBL" id="LATX01001320">
    <property type="protein sequence ID" value="KTB42535.1"/>
    <property type="molecule type" value="Genomic_DNA"/>
</dbReference>